<feature type="signal peptide" evidence="1">
    <location>
        <begin position="1"/>
        <end position="21"/>
    </location>
</feature>
<dbReference type="AlphaFoldDB" id="A0A2N7PIS6"/>
<protein>
    <submittedName>
        <fullName evidence="2">Uncharacterized protein</fullName>
    </submittedName>
</protein>
<organism evidence="2 3">
    <name type="scientific">Caldimicrobium thiodismutans</name>
    <dbReference type="NCBI Taxonomy" id="1653476"/>
    <lineage>
        <taxon>Bacteria</taxon>
        <taxon>Pseudomonadati</taxon>
        <taxon>Thermodesulfobacteriota</taxon>
        <taxon>Thermodesulfobacteria</taxon>
        <taxon>Thermodesulfobacteriales</taxon>
        <taxon>Thermodesulfobacteriaceae</taxon>
        <taxon>Caldimicrobium</taxon>
    </lineage>
</organism>
<proteinExistence type="predicted"/>
<sequence length="118" mass="13813">MKKINILLWFFLLFFFSSCSTTPGPNLSSKASLIHKNLSTKAEVLSYLGPPVQAFLTPDGKEEWYYYYRVKNFWERLPVVNKYKGEDYTEVLKIVFVEDKVVDVIYYTLVNPLKQGKN</sequence>
<gene>
    <name evidence="2" type="ORF">C0197_05095</name>
</gene>
<dbReference type="Proteomes" id="UP000235731">
    <property type="component" value="Unassembled WGS sequence"/>
</dbReference>
<dbReference type="EMBL" id="PNIE01000070">
    <property type="protein sequence ID" value="PMP62059.1"/>
    <property type="molecule type" value="Genomic_DNA"/>
</dbReference>
<evidence type="ECO:0000256" key="1">
    <source>
        <dbReference type="SAM" id="SignalP"/>
    </source>
</evidence>
<keyword evidence="1" id="KW-0732">Signal</keyword>
<dbReference type="PROSITE" id="PS51257">
    <property type="entry name" value="PROKAR_LIPOPROTEIN"/>
    <property type="match status" value="1"/>
</dbReference>
<reference evidence="2 3" key="1">
    <citation type="submission" date="2018-01" db="EMBL/GenBank/DDBJ databases">
        <title>Metagenomic assembled genomes from two thermal pools in the Uzon Caldera, Kamchatka, Russia.</title>
        <authorList>
            <person name="Wilkins L."/>
            <person name="Ettinger C."/>
        </authorList>
    </citation>
    <scope>NUCLEOTIDE SEQUENCE [LARGE SCALE GENOMIC DNA]</scope>
    <source>
        <strain evidence="2">ZAV-15</strain>
    </source>
</reference>
<accession>A0A2N7PIS6</accession>
<name>A0A2N7PIS6_9BACT</name>
<comment type="caution">
    <text evidence="2">The sequence shown here is derived from an EMBL/GenBank/DDBJ whole genome shotgun (WGS) entry which is preliminary data.</text>
</comment>
<feature type="chain" id="PRO_5014692133" evidence="1">
    <location>
        <begin position="22"/>
        <end position="118"/>
    </location>
</feature>
<evidence type="ECO:0000313" key="3">
    <source>
        <dbReference type="Proteomes" id="UP000235731"/>
    </source>
</evidence>
<evidence type="ECO:0000313" key="2">
    <source>
        <dbReference type="EMBL" id="PMP62059.1"/>
    </source>
</evidence>